<sequence>MIQGGILTRIKSSAITTLIIGFSFSFIGLTSIHVLAMENEIGGTLINKPGHDMPKLPDMAIMAETSGSKPISDQQLADWGKNLGGQDWNTLNRDKAQSQTTQWAKEKIISPLQQQAQDLLGRFGQAQVNLSMDNKGNLNRSTASLFTPWYDSEQYLLFSQINIHHQDNRKIGNFGLGHRIELPALNGLLGYNVFIDHDFSRGHNRAGIGAEARADYLKFSANYYHPLSHWKDSPDFDDYLERPAKGYDLRSQGYLPAYPQLGVSAVYEHYFGDEVALFGKSHRQKDPRALTLGIDYTPVPLVTLGAKHKYGQQGKKDTQIDVAFRYQFGSPLSAQLDPDNVNQLRSLKGSRYDLVDRNNDIVLEYKEKQVLFADLAAVPDGLMEGESYILRPLVKSKYPIIDLIWLGDVLPLQLLATAGSHNPQGWKITLPAWSSVVGASNRYQLALSLEDQKNHRVTTNTIEIQVGQRRQGRLQVEGSNAVTASGHDSDVIRLVSYLEDHNGLAINDHDTKPLWLVNSLARTPIELVNANQCPLNAAGKVEACLRIKDDRTEVRDGVSYHILELVSTLAGNFTISSDMGVYGVSNSQTFVFNSTISSIENLTGGIFLAKDNPTAGTGATDYAATGTPLKVGETYRFIAWSDRQGNGRWSEGDEEVTSNLQSIQWYLDGTNSSATGGSSGITLVDHEIAGATTDHYTVAVNHASSSGQTAGDQGFKLKVGFH</sequence>
<evidence type="ECO:0000256" key="1">
    <source>
        <dbReference type="ARBA" id="ARBA00010116"/>
    </source>
</evidence>
<gene>
    <name evidence="6" type="primary">eae_2</name>
    <name evidence="6" type="ORF">ERS008502_03471</name>
</gene>
<reference evidence="6 7" key="1">
    <citation type="submission" date="2015-03" db="EMBL/GenBank/DDBJ databases">
        <authorList>
            <consortium name="Pathogen Informatics"/>
            <person name="Murphy D."/>
        </authorList>
    </citation>
    <scope>NUCLEOTIDE SEQUENCE [LARGE SCALE GENOMIC DNA]</scope>
    <source>
        <strain evidence="6 7">FE82747</strain>
    </source>
</reference>
<dbReference type="GO" id="GO:0007155">
    <property type="term" value="P:cell adhesion"/>
    <property type="evidence" value="ECO:0007669"/>
    <property type="project" value="InterPro"/>
</dbReference>
<comment type="caution">
    <text evidence="6">The sequence shown here is derived from an EMBL/GenBank/DDBJ whole genome shotgun (WGS) entry which is preliminary data.</text>
</comment>
<dbReference type="InterPro" id="IPR051715">
    <property type="entry name" value="Intimin-Invasin_domain"/>
</dbReference>
<accession>A0AA36PKP6</accession>
<comment type="similarity">
    <text evidence="1">Belongs to the intimin/invasin family.</text>
</comment>
<evidence type="ECO:0000256" key="4">
    <source>
        <dbReference type="SAM" id="Phobius"/>
    </source>
</evidence>
<dbReference type="PRINTS" id="PR01369">
    <property type="entry name" value="INTIMIN"/>
</dbReference>
<dbReference type="PANTHER" id="PTHR39576">
    <property type="entry name" value="ATTACHING AND EFFACING PROTEIN HOMOLOG-RELATED-RELATED"/>
    <property type="match status" value="1"/>
</dbReference>
<organism evidence="6 7">
    <name type="scientific">Yersinia mollaretii</name>
    <dbReference type="NCBI Taxonomy" id="33060"/>
    <lineage>
        <taxon>Bacteria</taxon>
        <taxon>Pseudomonadati</taxon>
        <taxon>Pseudomonadota</taxon>
        <taxon>Gammaproteobacteria</taxon>
        <taxon>Enterobacterales</taxon>
        <taxon>Yersiniaceae</taxon>
        <taxon>Yersinia</taxon>
    </lineage>
</organism>
<dbReference type="InterPro" id="IPR038177">
    <property type="entry name" value="IAT_beta_sf"/>
</dbReference>
<keyword evidence="4" id="KW-0472">Membrane</keyword>
<evidence type="ECO:0000313" key="7">
    <source>
        <dbReference type="Proteomes" id="UP000040841"/>
    </source>
</evidence>
<dbReference type="InterPro" id="IPR003535">
    <property type="entry name" value="Intimin/invasin_bac"/>
</dbReference>
<evidence type="ECO:0000256" key="2">
    <source>
        <dbReference type="ARBA" id="ARBA00057597"/>
    </source>
</evidence>
<dbReference type="Pfam" id="PF11924">
    <property type="entry name" value="IAT_beta"/>
    <property type="match status" value="1"/>
</dbReference>
<evidence type="ECO:0000256" key="3">
    <source>
        <dbReference type="ARBA" id="ARBA00074571"/>
    </source>
</evidence>
<evidence type="ECO:0000313" key="6">
    <source>
        <dbReference type="EMBL" id="CNI50733.1"/>
    </source>
</evidence>
<dbReference type="GO" id="GO:0009279">
    <property type="term" value="C:cell outer membrane"/>
    <property type="evidence" value="ECO:0007669"/>
    <property type="project" value="TreeGrafter"/>
</dbReference>
<feature type="domain" description="Inverse autotransporter beta-domain" evidence="5">
    <location>
        <begin position="94"/>
        <end position="359"/>
    </location>
</feature>
<proteinExistence type="inferred from homology"/>
<dbReference type="AlphaFoldDB" id="A0AA36PKP6"/>
<keyword evidence="4" id="KW-1133">Transmembrane helix</keyword>
<dbReference type="EMBL" id="CQBM01000011">
    <property type="protein sequence ID" value="CNI50733.1"/>
    <property type="molecule type" value="Genomic_DNA"/>
</dbReference>
<dbReference type="Gene3D" id="2.40.160.160">
    <property type="entry name" value="Inverse autotransporter, beta-domain"/>
    <property type="match status" value="1"/>
</dbReference>
<feature type="transmembrane region" description="Helical" evidence="4">
    <location>
        <begin position="12"/>
        <end position="36"/>
    </location>
</feature>
<dbReference type="InterPro" id="IPR024519">
    <property type="entry name" value="IAT_beta"/>
</dbReference>
<keyword evidence="4" id="KW-0812">Transmembrane</keyword>
<protein>
    <recommendedName>
        <fullName evidence="3">Invasin</fullName>
    </recommendedName>
</protein>
<dbReference type="PANTHER" id="PTHR39576:SF2">
    <property type="entry name" value="ATTACHING AND EFFACING PROTEIN HOMOLOG-RELATED"/>
    <property type="match status" value="1"/>
</dbReference>
<evidence type="ECO:0000259" key="5">
    <source>
        <dbReference type="Pfam" id="PF11924"/>
    </source>
</evidence>
<comment type="function">
    <text evidence="2">Invasin is a protein that allows enteric bacteria to penetrate cultured mammalian cells. The entry of invasin in the cell is mediated by binding several beta-1 chain integrins.</text>
</comment>
<dbReference type="FunFam" id="2.40.160.160:FF:000001">
    <property type="entry name" value="Intimin-like inverse autotransporter SinH"/>
    <property type="match status" value="1"/>
</dbReference>
<dbReference type="Proteomes" id="UP000040841">
    <property type="component" value="Unassembled WGS sequence"/>
</dbReference>
<name>A0AA36PKP6_YERMO</name>